<organism evidence="6 7">
    <name type="scientific">Streptomyces albipurpureus</name>
    <dbReference type="NCBI Taxonomy" id="2897419"/>
    <lineage>
        <taxon>Bacteria</taxon>
        <taxon>Bacillati</taxon>
        <taxon>Actinomycetota</taxon>
        <taxon>Actinomycetes</taxon>
        <taxon>Kitasatosporales</taxon>
        <taxon>Streptomycetaceae</taxon>
        <taxon>Streptomyces</taxon>
    </lineage>
</organism>
<dbReference type="EC" id="2.3.1.180" evidence="6"/>
<dbReference type="PANTHER" id="PTHR34069">
    <property type="entry name" value="3-OXOACYL-[ACYL-CARRIER-PROTEIN] SYNTHASE 3"/>
    <property type="match status" value="1"/>
</dbReference>
<evidence type="ECO:0000256" key="3">
    <source>
        <dbReference type="ARBA" id="ARBA00023315"/>
    </source>
</evidence>
<evidence type="ECO:0000259" key="4">
    <source>
        <dbReference type="Pfam" id="PF08541"/>
    </source>
</evidence>
<dbReference type="GO" id="GO:0033818">
    <property type="term" value="F:beta-ketoacyl-acyl-carrier-protein synthase III activity"/>
    <property type="evidence" value="ECO:0007669"/>
    <property type="project" value="UniProtKB-EC"/>
</dbReference>
<dbReference type="Pfam" id="PF08541">
    <property type="entry name" value="ACP_syn_III_C"/>
    <property type="match status" value="1"/>
</dbReference>
<dbReference type="SUPFAM" id="SSF53901">
    <property type="entry name" value="Thiolase-like"/>
    <property type="match status" value="1"/>
</dbReference>
<feature type="domain" description="Beta-ketoacyl-[acyl-carrier-protein] synthase III N-terminal" evidence="5">
    <location>
        <begin position="99"/>
        <end position="177"/>
    </location>
</feature>
<reference evidence="6" key="1">
    <citation type="submission" date="2022-06" db="EMBL/GenBank/DDBJ databases">
        <title>Genome public.</title>
        <authorList>
            <person name="Sun Q."/>
        </authorList>
    </citation>
    <scope>NUCLEOTIDE SEQUENCE</scope>
    <source>
        <strain evidence="6">CWNU-1</strain>
    </source>
</reference>
<keyword evidence="3 6" id="KW-0012">Acyltransferase</keyword>
<sequence>MAAGAYRPPRVDSLATAEQLGLSREWIVSRTGVESRCVAGPTESVVTMAVRAAQDALTTAGVSEEVVGAVLVATSTNPQLCPAIAPQVAAALGLRVAAFDINIACSGFCYTLHVARSLIVAGSCDTVLVVGADRMLDMVNPSDRATAPVFADGAGAVLVTATEGPPGVGPVVWGSDGSRATALEMRPTLFEANNSSLRAELKMDGLAVTRWACSTVPAVVREILSVTGIGWEDVAMFIPHQANWKLIQKIAKALDLPEKVAVADDVRLTGNTSSASVPLAFHRLLATEPARSGQWAVLVGFGSGLAYAGQAVRIP</sequence>
<evidence type="ECO:0000259" key="5">
    <source>
        <dbReference type="Pfam" id="PF08545"/>
    </source>
</evidence>
<gene>
    <name evidence="6" type="ORF">NBG84_08165</name>
</gene>
<dbReference type="CDD" id="cd00830">
    <property type="entry name" value="KAS_III"/>
    <property type="match status" value="1"/>
</dbReference>
<dbReference type="Proteomes" id="UP001431429">
    <property type="component" value="Unassembled WGS sequence"/>
</dbReference>
<evidence type="ECO:0000313" key="7">
    <source>
        <dbReference type="Proteomes" id="UP001431429"/>
    </source>
</evidence>
<keyword evidence="7" id="KW-1185">Reference proteome</keyword>
<dbReference type="Pfam" id="PF08545">
    <property type="entry name" value="ACP_syn_III"/>
    <property type="match status" value="1"/>
</dbReference>
<evidence type="ECO:0000256" key="1">
    <source>
        <dbReference type="ARBA" id="ARBA00022490"/>
    </source>
</evidence>
<dbReference type="EMBL" id="JAMQAW010000007">
    <property type="protein sequence ID" value="MCM2388274.1"/>
    <property type="molecule type" value="Genomic_DNA"/>
</dbReference>
<dbReference type="Gene3D" id="3.40.47.10">
    <property type="match status" value="1"/>
</dbReference>
<evidence type="ECO:0000313" key="6">
    <source>
        <dbReference type="EMBL" id="MCM2388274.1"/>
    </source>
</evidence>
<dbReference type="NCBIfam" id="NF006829">
    <property type="entry name" value="PRK09352.1"/>
    <property type="match status" value="1"/>
</dbReference>
<dbReference type="RefSeq" id="WP_250918794.1">
    <property type="nucleotide sequence ID" value="NZ_JAMQAW010000007.1"/>
</dbReference>
<dbReference type="PANTHER" id="PTHR34069:SF2">
    <property type="entry name" value="BETA-KETOACYL-[ACYL-CARRIER-PROTEIN] SYNTHASE III"/>
    <property type="match status" value="1"/>
</dbReference>
<name>A0ABT0UIJ9_9ACTN</name>
<proteinExistence type="predicted"/>
<comment type="caution">
    <text evidence="6">The sequence shown here is derived from an EMBL/GenBank/DDBJ whole genome shotgun (WGS) entry which is preliminary data.</text>
</comment>
<keyword evidence="2 6" id="KW-0808">Transferase</keyword>
<evidence type="ECO:0000256" key="2">
    <source>
        <dbReference type="ARBA" id="ARBA00022679"/>
    </source>
</evidence>
<keyword evidence="1" id="KW-0963">Cytoplasm</keyword>
<feature type="domain" description="Beta-ketoacyl-[acyl-carrier-protein] synthase III C-terminal" evidence="4">
    <location>
        <begin position="227"/>
        <end position="314"/>
    </location>
</feature>
<dbReference type="InterPro" id="IPR013747">
    <property type="entry name" value="ACP_syn_III_C"/>
</dbReference>
<protein>
    <submittedName>
        <fullName evidence="6">Beta-ketoacyl-ACP synthase 3</fullName>
        <ecNumber evidence="6">2.3.1.180</ecNumber>
    </submittedName>
</protein>
<accession>A0ABT0UIJ9</accession>
<dbReference type="InterPro" id="IPR016039">
    <property type="entry name" value="Thiolase-like"/>
</dbReference>
<dbReference type="InterPro" id="IPR013751">
    <property type="entry name" value="ACP_syn_III_N"/>
</dbReference>